<feature type="transmembrane region" description="Helical" evidence="2">
    <location>
        <begin position="500"/>
        <end position="517"/>
    </location>
</feature>
<evidence type="ECO:0008006" key="5">
    <source>
        <dbReference type="Google" id="ProtNLM"/>
    </source>
</evidence>
<dbReference type="Proteomes" id="UP000594262">
    <property type="component" value="Unplaced"/>
</dbReference>
<feature type="transmembrane region" description="Helical" evidence="2">
    <location>
        <begin position="597"/>
        <end position="617"/>
    </location>
</feature>
<dbReference type="AlphaFoldDB" id="A0A7M5VCX0"/>
<keyword evidence="4" id="KW-1185">Reference proteome</keyword>
<dbReference type="EnsemblMetazoa" id="CLYHEMT010576.1">
    <property type="protein sequence ID" value="CLYHEMP010576.1"/>
    <property type="gene ID" value="CLYHEMG010576"/>
</dbReference>
<protein>
    <recommendedName>
        <fullName evidence="5">Transmembrane protein</fullName>
    </recommendedName>
</protein>
<keyword evidence="2" id="KW-0472">Membrane</keyword>
<dbReference type="RefSeq" id="XP_066918447.1">
    <property type="nucleotide sequence ID" value="XM_067062346.1"/>
</dbReference>
<feature type="transmembrane region" description="Helical" evidence="2">
    <location>
        <begin position="138"/>
        <end position="158"/>
    </location>
</feature>
<accession>A0A7M5VCX0</accession>
<keyword evidence="2" id="KW-1133">Transmembrane helix</keyword>
<feature type="compositionally biased region" description="Pro residues" evidence="1">
    <location>
        <begin position="348"/>
        <end position="361"/>
    </location>
</feature>
<feature type="transmembrane region" description="Helical" evidence="2">
    <location>
        <begin position="41"/>
        <end position="62"/>
    </location>
</feature>
<sequence>MRWFSNRNKIHPTEGDGENEEFFENESKNNETFKIAQDFKLFSSMVHLAIGFADVCFWWSVWLMSDSLYPINGMAYDGYAFLRGYCLILTANFVYFTIRWLFYETFTENYDNFSSISYPAIFLKYAKFIKEKSSKFKVLKLMLPLCVYGLVVGFIQIWRGLFDIFGYLLKLLERNYQINQVWSALALQFVVAVSLAFTRKNNAVNLCPTHEDYKKDELQYLDTLFNMQNLTFMKLSHRKKEQKWFALAERKFNLPALFKREKSLVSESIVDTDFDIVKYFTNKLISSLSTTQREPINGLWQIIVETEPKERECVEECHSLEKVNLAFTENENVFQSTTTTLTSLPTPLSTPPATPTPPSRPIPVIQINGEVGIEREKTVVWENRKSKVTVSFESEETSTIGADSEEDIKSIAVEQNEQQYLNLDQLNEEQKEYTKILTNISEKRFEKRAKSICINITPDIKLPKQCEEKETKEEMVDSFDWRHSVIEVFGYLYAIHHRQIFLHIFGGMFWSTTWKLFDFATESIFTKTASDIPGLVLIAIFCHSMNHLVLFRFKEMAPSIYLKTFYNFLCGVFTVCLWACAWYVLDITTTFTDQKRLLWVTANLVAFFVLAFFNISINIAL</sequence>
<evidence type="ECO:0000313" key="4">
    <source>
        <dbReference type="Proteomes" id="UP000594262"/>
    </source>
</evidence>
<reference evidence="3" key="1">
    <citation type="submission" date="2021-01" db="UniProtKB">
        <authorList>
            <consortium name="EnsemblMetazoa"/>
        </authorList>
    </citation>
    <scope>IDENTIFICATION</scope>
</reference>
<keyword evidence="2" id="KW-0812">Transmembrane</keyword>
<dbReference type="OrthoDB" id="6037212at2759"/>
<name>A0A7M5VCX0_9CNID</name>
<feature type="region of interest" description="Disordered" evidence="1">
    <location>
        <begin position="1"/>
        <end position="23"/>
    </location>
</feature>
<evidence type="ECO:0000256" key="1">
    <source>
        <dbReference type="SAM" id="MobiDB-lite"/>
    </source>
</evidence>
<feature type="transmembrane region" description="Helical" evidence="2">
    <location>
        <begin position="532"/>
        <end position="553"/>
    </location>
</feature>
<feature type="region of interest" description="Disordered" evidence="1">
    <location>
        <begin position="339"/>
        <end position="361"/>
    </location>
</feature>
<organism evidence="3 4">
    <name type="scientific">Clytia hemisphaerica</name>
    <dbReference type="NCBI Taxonomy" id="252671"/>
    <lineage>
        <taxon>Eukaryota</taxon>
        <taxon>Metazoa</taxon>
        <taxon>Cnidaria</taxon>
        <taxon>Hydrozoa</taxon>
        <taxon>Hydroidolina</taxon>
        <taxon>Leptothecata</taxon>
        <taxon>Obeliida</taxon>
        <taxon>Clytiidae</taxon>
        <taxon>Clytia</taxon>
    </lineage>
</organism>
<feature type="transmembrane region" description="Helical" evidence="2">
    <location>
        <begin position="82"/>
        <end position="102"/>
    </location>
</feature>
<evidence type="ECO:0000256" key="2">
    <source>
        <dbReference type="SAM" id="Phobius"/>
    </source>
</evidence>
<proteinExistence type="predicted"/>
<feature type="transmembrane region" description="Helical" evidence="2">
    <location>
        <begin position="178"/>
        <end position="197"/>
    </location>
</feature>
<feature type="transmembrane region" description="Helical" evidence="2">
    <location>
        <begin position="565"/>
        <end position="585"/>
    </location>
</feature>
<dbReference type="GeneID" id="136805786"/>
<evidence type="ECO:0000313" key="3">
    <source>
        <dbReference type="EnsemblMetazoa" id="CLYHEMP010576.1"/>
    </source>
</evidence>